<dbReference type="EMBL" id="JADGJH010002497">
    <property type="protein sequence ID" value="KAJ3097566.1"/>
    <property type="molecule type" value="Genomic_DNA"/>
</dbReference>
<feature type="non-terminal residue" evidence="1">
    <location>
        <position position="53"/>
    </location>
</feature>
<organism evidence="1 2">
    <name type="scientific">Physocladia obscura</name>
    <dbReference type="NCBI Taxonomy" id="109957"/>
    <lineage>
        <taxon>Eukaryota</taxon>
        <taxon>Fungi</taxon>
        <taxon>Fungi incertae sedis</taxon>
        <taxon>Chytridiomycota</taxon>
        <taxon>Chytridiomycota incertae sedis</taxon>
        <taxon>Chytridiomycetes</taxon>
        <taxon>Chytridiales</taxon>
        <taxon>Chytriomycetaceae</taxon>
        <taxon>Physocladia</taxon>
    </lineage>
</organism>
<sequence length="53" mass="5863">MPLTTKPIPPNETLLALPLLLDTEESEQRVRATLLDPTCTVYAASERAGRGRR</sequence>
<reference evidence="1" key="1">
    <citation type="submission" date="2020-05" db="EMBL/GenBank/DDBJ databases">
        <title>Phylogenomic resolution of chytrid fungi.</title>
        <authorList>
            <person name="Stajich J.E."/>
            <person name="Amses K."/>
            <person name="Simmons R."/>
            <person name="Seto K."/>
            <person name="Myers J."/>
            <person name="Bonds A."/>
            <person name="Quandt C.A."/>
            <person name="Barry K."/>
            <person name="Liu P."/>
            <person name="Grigoriev I."/>
            <person name="Longcore J.E."/>
            <person name="James T.Y."/>
        </authorList>
    </citation>
    <scope>NUCLEOTIDE SEQUENCE</scope>
    <source>
        <strain evidence="1">JEL0513</strain>
    </source>
</reference>
<comment type="caution">
    <text evidence="1">The sequence shown here is derived from an EMBL/GenBank/DDBJ whole genome shotgun (WGS) entry which is preliminary data.</text>
</comment>
<proteinExistence type="predicted"/>
<evidence type="ECO:0000313" key="1">
    <source>
        <dbReference type="EMBL" id="KAJ3097566.1"/>
    </source>
</evidence>
<protein>
    <submittedName>
        <fullName evidence="1">Uncharacterized protein</fullName>
    </submittedName>
</protein>
<evidence type="ECO:0000313" key="2">
    <source>
        <dbReference type="Proteomes" id="UP001211907"/>
    </source>
</evidence>
<name>A0AAD5SRS9_9FUNG</name>
<gene>
    <name evidence="1" type="ORF">HK100_005311</name>
</gene>
<accession>A0AAD5SRS9</accession>
<dbReference type="Proteomes" id="UP001211907">
    <property type="component" value="Unassembled WGS sequence"/>
</dbReference>
<dbReference type="AlphaFoldDB" id="A0AAD5SRS9"/>
<keyword evidence="2" id="KW-1185">Reference proteome</keyword>